<organism evidence="1 2">
    <name type="scientific">Leptospira wolffii</name>
    <dbReference type="NCBI Taxonomy" id="409998"/>
    <lineage>
        <taxon>Bacteria</taxon>
        <taxon>Pseudomonadati</taxon>
        <taxon>Spirochaetota</taxon>
        <taxon>Spirochaetia</taxon>
        <taxon>Leptospirales</taxon>
        <taxon>Leptospiraceae</taxon>
        <taxon>Leptospira</taxon>
    </lineage>
</organism>
<proteinExistence type="predicted"/>
<dbReference type="EMBL" id="JBHILJ010000001">
    <property type="protein sequence ID" value="MFB5735404.1"/>
    <property type="molecule type" value="Genomic_DNA"/>
</dbReference>
<comment type="caution">
    <text evidence="1">The sequence shown here is derived from an EMBL/GenBank/DDBJ whole genome shotgun (WGS) entry which is preliminary data.</text>
</comment>
<sequence>MKRIFFVSLAFVLFCRSETELLTLPNANRKYDRYVSETTPNLGYPDCLDYILEIDIPDIKYIPIDENLRLYLQKKYPDEKITEIAFPFRSVFRLREILTNGGSKKRRKGKYLNYSLSFDSTSKESEKYRKISSQLIREFDPMRYDDYSNQDLYDKKILEKYVPTHYPKNGNLCHTPPSSIQLIVGKDEFYLGEDCRKFENEIRFAEFVHDVANLLNHGYEFHQHPDGKDFRFVTVDKNRCIP</sequence>
<reference evidence="1 2" key="1">
    <citation type="submission" date="2024-09" db="EMBL/GenBank/DDBJ databases">
        <title>Taxonomic and Genotyping Characterization of Leptospira Strains isolated from Multiple Sources in Colombia highlights the importance of intermediate species.</title>
        <authorList>
            <person name="Torres Higuera L."/>
            <person name="Rojas Tapias D."/>
            <person name="Jimenez Velasquez S."/>
            <person name="Renjifo Ibanez C."/>
        </authorList>
    </citation>
    <scope>NUCLEOTIDE SEQUENCE [LARGE SCALE GENOMIC DNA]</scope>
    <source>
        <strain evidence="1 2">Lep080</strain>
    </source>
</reference>
<accession>A0ABV5BJC0</accession>
<name>A0ABV5BJC0_9LEPT</name>
<evidence type="ECO:0000313" key="2">
    <source>
        <dbReference type="Proteomes" id="UP001580391"/>
    </source>
</evidence>
<evidence type="ECO:0000313" key="1">
    <source>
        <dbReference type="EMBL" id="MFB5735404.1"/>
    </source>
</evidence>
<dbReference type="RefSeq" id="WP_375516547.1">
    <property type="nucleotide sequence ID" value="NZ_JBHILI010000001.1"/>
</dbReference>
<protein>
    <submittedName>
        <fullName evidence="1">Uncharacterized protein</fullName>
    </submittedName>
</protein>
<gene>
    <name evidence="1" type="ORF">ACE5IX_02735</name>
</gene>
<dbReference type="Proteomes" id="UP001580391">
    <property type="component" value="Unassembled WGS sequence"/>
</dbReference>
<keyword evidence="2" id="KW-1185">Reference proteome</keyword>